<dbReference type="InterPro" id="IPR045843">
    <property type="entry name" value="IND-like"/>
</dbReference>
<protein>
    <recommendedName>
        <fullName evidence="8">BHLH domain-containing protein</fullName>
    </recommendedName>
</protein>
<dbReference type="InterPro" id="IPR036638">
    <property type="entry name" value="HLH_DNA-bd_sf"/>
</dbReference>
<dbReference type="GO" id="GO:0000978">
    <property type="term" value="F:RNA polymerase II cis-regulatory region sequence-specific DNA binding"/>
    <property type="evidence" value="ECO:0007669"/>
    <property type="project" value="TreeGrafter"/>
</dbReference>
<evidence type="ECO:0000313" key="9">
    <source>
        <dbReference type="EMBL" id="KZV55191.1"/>
    </source>
</evidence>
<reference evidence="9 10" key="1">
    <citation type="journal article" date="2015" name="Proc. Natl. Acad. Sci. U.S.A.">
        <title>The resurrection genome of Boea hygrometrica: A blueprint for survival of dehydration.</title>
        <authorList>
            <person name="Xiao L."/>
            <person name="Yang G."/>
            <person name="Zhang L."/>
            <person name="Yang X."/>
            <person name="Zhao S."/>
            <person name="Ji Z."/>
            <person name="Zhou Q."/>
            <person name="Hu M."/>
            <person name="Wang Y."/>
            <person name="Chen M."/>
            <person name="Xu Y."/>
            <person name="Jin H."/>
            <person name="Xiao X."/>
            <person name="Hu G."/>
            <person name="Bao F."/>
            <person name="Hu Y."/>
            <person name="Wan P."/>
            <person name="Li L."/>
            <person name="Deng X."/>
            <person name="Kuang T."/>
            <person name="Xiang C."/>
            <person name="Zhu J.K."/>
            <person name="Oliver M.J."/>
            <person name="He Y."/>
        </authorList>
    </citation>
    <scope>NUCLEOTIDE SEQUENCE [LARGE SCALE GENOMIC DNA]</scope>
    <source>
        <strain evidence="10">cv. XS01</strain>
    </source>
</reference>
<comment type="subunit">
    <text evidence="2">Homodimer.</text>
</comment>
<keyword evidence="4" id="KW-0238">DNA-binding</keyword>
<sequence length="425" mass="46799">MAEEFDHGEVCGGNWWNSPRNLFSSSPCSSATNETGSFGWRSGHELTLDVKTTRSSDNSTGSVSDGSPTILGDVQKSQQQPTADNWNQDLHHDTGRSEENYSQIVQSSGSLNSSMNYRHQIRGVDCNQIDNWNSKNNFCGDFSAHAFKGENHISFSLQQQSLASEICQGLSTNFPLNLASYGYTLFDTDSEHPQQTLFDNQEMNYLSAASFSNELISGFPKVSHMEIKPSVAKQQPANRMQFSNNTPFWRATAPPDFIPSTPSQGLTPGLNNFPSTSDQKRCKDESKNLASVTRKSSGNEPALKHARLETPSPLPTFKVRKEKLGDRITALQQLVSPFGKTDTASVLHEAIEYIKFLHDQVNVLSTPYLKNETPPLRHQQDQEGLNKDLSSRGLCLVPISSTFPVAAGNMLQISGLLLSEEASGS</sequence>
<dbReference type="GO" id="GO:0046983">
    <property type="term" value="F:protein dimerization activity"/>
    <property type="evidence" value="ECO:0007669"/>
    <property type="project" value="InterPro"/>
</dbReference>
<evidence type="ECO:0000256" key="1">
    <source>
        <dbReference type="ARBA" id="ARBA00004123"/>
    </source>
</evidence>
<dbReference type="FunFam" id="4.10.280.10:FF:000032">
    <property type="entry name" value="Transcription factor bHLH123 family"/>
    <property type="match status" value="1"/>
</dbReference>
<evidence type="ECO:0000313" key="10">
    <source>
        <dbReference type="Proteomes" id="UP000250235"/>
    </source>
</evidence>
<evidence type="ECO:0000256" key="7">
    <source>
        <dbReference type="SAM" id="MobiDB-lite"/>
    </source>
</evidence>
<feature type="compositionally biased region" description="Polar residues" evidence="7">
    <location>
        <begin position="55"/>
        <end position="67"/>
    </location>
</feature>
<dbReference type="Gene3D" id="4.10.280.10">
    <property type="entry name" value="Helix-loop-helix DNA-binding domain"/>
    <property type="match status" value="1"/>
</dbReference>
<dbReference type="PANTHER" id="PTHR16223:SF238">
    <property type="entry name" value="TRANSCRIPTION FACTOR BHLH114"/>
    <property type="match status" value="1"/>
</dbReference>
<feature type="domain" description="BHLH" evidence="8">
    <location>
        <begin position="308"/>
        <end position="357"/>
    </location>
</feature>
<dbReference type="EMBL" id="KQ988996">
    <property type="protein sequence ID" value="KZV55191.1"/>
    <property type="molecule type" value="Genomic_DNA"/>
</dbReference>
<proteinExistence type="predicted"/>
<evidence type="ECO:0000256" key="6">
    <source>
        <dbReference type="ARBA" id="ARBA00023242"/>
    </source>
</evidence>
<name>A0A2Z7DDS8_9LAMI</name>
<dbReference type="CDD" id="cd11393">
    <property type="entry name" value="bHLH_AtbHLH_like"/>
    <property type="match status" value="1"/>
</dbReference>
<dbReference type="GO" id="GO:0000981">
    <property type="term" value="F:DNA-binding transcription factor activity, RNA polymerase II-specific"/>
    <property type="evidence" value="ECO:0007669"/>
    <property type="project" value="TreeGrafter"/>
</dbReference>
<feature type="region of interest" description="Disordered" evidence="7">
    <location>
        <begin position="52"/>
        <end position="97"/>
    </location>
</feature>
<organism evidence="9 10">
    <name type="scientific">Dorcoceras hygrometricum</name>
    <dbReference type="NCBI Taxonomy" id="472368"/>
    <lineage>
        <taxon>Eukaryota</taxon>
        <taxon>Viridiplantae</taxon>
        <taxon>Streptophyta</taxon>
        <taxon>Embryophyta</taxon>
        <taxon>Tracheophyta</taxon>
        <taxon>Spermatophyta</taxon>
        <taxon>Magnoliopsida</taxon>
        <taxon>eudicotyledons</taxon>
        <taxon>Gunneridae</taxon>
        <taxon>Pentapetalae</taxon>
        <taxon>asterids</taxon>
        <taxon>lamiids</taxon>
        <taxon>Lamiales</taxon>
        <taxon>Gesneriaceae</taxon>
        <taxon>Didymocarpoideae</taxon>
        <taxon>Trichosporeae</taxon>
        <taxon>Loxocarpinae</taxon>
        <taxon>Dorcoceras</taxon>
    </lineage>
</organism>
<dbReference type="GO" id="GO:0005634">
    <property type="term" value="C:nucleus"/>
    <property type="evidence" value="ECO:0007669"/>
    <property type="project" value="UniProtKB-SubCell"/>
</dbReference>
<evidence type="ECO:0000256" key="5">
    <source>
        <dbReference type="ARBA" id="ARBA00023163"/>
    </source>
</evidence>
<dbReference type="InterPro" id="IPR011598">
    <property type="entry name" value="bHLH_dom"/>
</dbReference>
<keyword evidence="3" id="KW-0805">Transcription regulation</keyword>
<feature type="compositionally biased region" description="Polar residues" evidence="7">
    <location>
        <begin position="260"/>
        <end position="277"/>
    </location>
</feature>
<feature type="compositionally biased region" description="Polar residues" evidence="7">
    <location>
        <begin position="75"/>
        <end position="88"/>
    </location>
</feature>
<evidence type="ECO:0000256" key="4">
    <source>
        <dbReference type="ARBA" id="ARBA00023125"/>
    </source>
</evidence>
<evidence type="ECO:0000259" key="8">
    <source>
        <dbReference type="PROSITE" id="PS50888"/>
    </source>
</evidence>
<keyword evidence="5" id="KW-0804">Transcription</keyword>
<comment type="subcellular location">
    <subcellularLocation>
        <location evidence="1">Nucleus</location>
    </subcellularLocation>
</comment>
<dbReference type="Proteomes" id="UP000250235">
    <property type="component" value="Unassembled WGS sequence"/>
</dbReference>
<evidence type="ECO:0000256" key="3">
    <source>
        <dbReference type="ARBA" id="ARBA00023015"/>
    </source>
</evidence>
<feature type="compositionally biased region" description="Basic and acidic residues" evidence="7">
    <location>
        <begin position="278"/>
        <end position="287"/>
    </location>
</feature>
<dbReference type="OrthoDB" id="673975at2759"/>
<dbReference type="AlphaFoldDB" id="A0A2Z7DDS8"/>
<dbReference type="PANTHER" id="PTHR16223">
    <property type="entry name" value="TRANSCRIPTION FACTOR BHLH83-RELATED"/>
    <property type="match status" value="1"/>
</dbReference>
<dbReference type="SUPFAM" id="SSF47459">
    <property type="entry name" value="HLH, helix-loop-helix DNA-binding domain"/>
    <property type="match status" value="1"/>
</dbReference>
<gene>
    <name evidence="9" type="ORF">F511_12778</name>
</gene>
<accession>A0A2Z7DDS8</accession>
<keyword evidence="6" id="KW-0539">Nucleus</keyword>
<feature type="compositionally biased region" description="Polar residues" evidence="7">
    <location>
        <begin position="288"/>
        <end position="299"/>
    </location>
</feature>
<feature type="region of interest" description="Disordered" evidence="7">
    <location>
        <begin position="257"/>
        <end position="301"/>
    </location>
</feature>
<keyword evidence="10" id="KW-1185">Reference proteome</keyword>
<evidence type="ECO:0000256" key="2">
    <source>
        <dbReference type="ARBA" id="ARBA00011738"/>
    </source>
</evidence>
<dbReference type="InterPro" id="IPR045239">
    <property type="entry name" value="bHLH95_bHLH"/>
</dbReference>
<dbReference type="PROSITE" id="PS50888">
    <property type="entry name" value="BHLH"/>
    <property type="match status" value="1"/>
</dbReference>